<organism evidence="1">
    <name type="scientific">Podoviridae sp. ctG4L18</name>
    <dbReference type="NCBI Taxonomy" id="2825234"/>
    <lineage>
        <taxon>Viruses</taxon>
        <taxon>Duplodnaviria</taxon>
        <taxon>Heunggongvirae</taxon>
        <taxon>Uroviricota</taxon>
        <taxon>Caudoviricetes</taxon>
    </lineage>
</organism>
<evidence type="ECO:0000313" key="1">
    <source>
        <dbReference type="EMBL" id="DAF96120.1"/>
    </source>
</evidence>
<name>A0A8S5UNP9_9CAUD</name>
<protein>
    <submittedName>
        <fullName evidence="1">Uncharacterized protein</fullName>
    </submittedName>
</protein>
<dbReference type="EMBL" id="BK016114">
    <property type="protein sequence ID" value="DAF96120.1"/>
    <property type="molecule type" value="Genomic_DNA"/>
</dbReference>
<reference evidence="1" key="1">
    <citation type="journal article" date="2021" name="Proc. Natl. Acad. Sci. U.S.A.">
        <title>A Catalog of Tens of Thousands of Viruses from Human Metagenomes Reveals Hidden Associations with Chronic Diseases.</title>
        <authorList>
            <person name="Tisza M.J."/>
            <person name="Buck C.B."/>
        </authorList>
    </citation>
    <scope>NUCLEOTIDE SEQUENCE</scope>
    <source>
        <strain evidence="1">CtG4L18</strain>
    </source>
</reference>
<accession>A0A8S5UNP9</accession>
<sequence length="35" mass="4264">MPNPILFGQLTKNPIYNFCSKWYQNYQTNCQKKHD</sequence>
<proteinExistence type="predicted"/>